<evidence type="ECO:0000313" key="3">
    <source>
        <dbReference type="Proteomes" id="UP000228976"/>
    </source>
</evidence>
<dbReference type="Proteomes" id="UP000228976">
    <property type="component" value="Unassembled WGS sequence"/>
</dbReference>
<comment type="caution">
    <text evidence="2">The sequence shown here is derived from an EMBL/GenBank/DDBJ whole genome shotgun (WGS) entry which is preliminary data.</text>
</comment>
<feature type="transmembrane region" description="Helical" evidence="1">
    <location>
        <begin position="181"/>
        <end position="202"/>
    </location>
</feature>
<dbReference type="AlphaFoldDB" id="A0A261FBL5"/>
<keyword evidence="1" id="KW-0472">Membrane</keyword>
<dbReference type="EMBL" id="MWWU01000002">
    <property type="protein sequence ID" value="OZG56425.1"/>
    <property type="molecule type" value="Genomic_DNA"/>
</dbReference>
<accession>A0A261FBL5</accession>
<feature type="transmembrane region" description="Helical" evidence="1">
    <location>
        <begin position="276"/>
        <end position="298"/>
    </location>
</feature>
<sequence length="512" mass="57409">MSTVFLLLILLGLVVCAYRFLGHDIVNPTVLLGLPLAVAVFLGLICYQQWKFELHWKTVLLISGAVFSFFVGNLIVYYLYGRYLNASQKQDSAGVVSQRLVVQKWHRFVHHLSQQGGKQKFQIITYLLLLVFQIATYSLTLQHIFHVVSSYHGEIMVDRTNALGVYDQLTKFSNIDTSLPAMLNIGMLFCETMGFPLIYLFAKRLTEVNGNSRLKLLLTPISLLIIANVVLSAGGPLLTGGKAGTIWFILGSLVIIYMTLANASGQREKSLTWKSMLLIVAVLSALVVLTLILVIVVGRNITGYNGPLGYLLIYLAGGIKNLDIFVSNQHMSSGYFGIQTFKSIYQRLGVSIPDVGLEEYHHIGNTWFGNVYTAFADPYFDFGICGTFIAMILLGLLFEYLFLHTYNNLNADRLLIIPTNALDVAGDSAQEYGRQTRMKSWGPRVTAFSILVYGYLIRALFFAFFSNILFTSIFSFGFFIRCVIWLFFVELFIPSSGDPALQQNCEGMRNKE</sequence>
<feature type="transmembrane region" description="Helical" evidence="1">
    <location>
        <begin position="445"/>
        <end position="466"/>
    </location>
</feature>
<feature type="transmembrane region" description="Helical" evidence="1">
    <location>
        <begin position="214"/>
        <end position="234"/>
    </location>
</feature>
<keyword evidence="1" id="KW-1133">Transmembrane helix</keyword>
<name>A0A261FBL5_9BIFI</name>
<keyword evidence="1" id="KW-0812">Transmembrane</keyword>
<protein>
    <recommendedName>
        <fullName evidence="4">Oligosaccharide repeat unit polymerase</fullName>
    </recommendedName>
</protein>
<evidence type="ECO:0000313" key="2">
    <source>
        <dbReference type="EMBL" id="OZG56425.1"/>
    </source>
</evidence>
<reference evidence="2 3" key="1">
    <citation type="journal article" date="2017" name="BMC Genomics">
        <title>Comparative genomic and phylogenomic analyses of the Bifidobacteriaceae family.</title>
        <authorList>
            <person name="Lugli G.A."/>
            <person name="Milani C."/>
            <person name="Turroni F."/>
            <person name="Duranti S."/>
            <person name="Mancabelli L."/>
            <person name="Mangifesta M."/>
            <person name="Ferrario C."/>
            <person name="Modesto M."/>
            <person name="Mattarelli P."/>
            <person name="Jiri K."/>
            <person name="van Sinderen D."/>
            <person name="Ventura M."/>
        </authorList>
    </citation>
    <scope>NUCLEOTIDE SEQUENCE [LARGE SCALE GENOMIC DNA]</scope>
    <source>
        <strain evidence="2 3">LMG 21773</strain>
    </source>
</reference>
<gene>
    <name evidence="2" type="ORF">AEAE_0913</name>
</gene>
<feature type="transmembrane region" description="Helical" evidence="1">
    <location>
        <begin position="246"/>
        <end position="264"/>
    </location>
</feature>
<organism evidence="2 3">
    <name type="scientific">Aeriscardovia aeriphila</name>
    <dbReference type="NCBI Taxonomy" id="218139"/>
    <lineage>
        <taxon>Bacteria</taxon>
        <taxon>Bacillati</taxon>
        <taxon>Actinomycetota</taxon>
        <taxon>Actinomycetes</taxon>
        <taxon>Bifidobacteriales</taxon>
        <taxon>Bifidobacteriaceae</taxon>
        <taxon>Aeriscardovia</taxon>
    </lineage>
</organism>
<proteinExistence type="predicted"/>
<keyword evidence="3" id="KW-1185">Reference proteome</keyword>
<evidence type="ECO:0008006" key="4">
    <source>
        <dbReference type="Google" id="ProtNLM"/>
    </source>
</evidence>
<feature type="transmembrane region" description="Helical" evidence="1">
    <location>
        <begin position="472"/>
        <end position="493"/>
    </location>
</feature>
<dbReference type="NCBIfam" id="TIGR04370">
    <property type="entry name" value="glyco_rpt_poly"/>
    <property type="match status" value="1"/>
</dbReference>
<feature type="transmembrane region" description="Helical" evidence="1">
    <location>
        <begin position="379"/>
        <end position="403"/>
    </location>
</feature>
<evidence type="ECO:0000256" key="1">
    <source>
        <dbReference type="SAM" id="Phobius"/>
    </source>
</evidence>
<feature type="transmembrane region" description="Helical" evidence="1">
    <location>
        <begin position="59"/>
        <end position="80"/>
    </location>
</feature>
<feature type="transmembrane region" description="Helical" evidence="1">
    <location>
        <begin position="29"/>
        <end position="47"/>
    </location>
</feature>
<dbReference type="RefSeq" id="WP_094689956.1">
    <property type="nucleotide sequence ID" value="NZ_JACBYZ010000001.1"/>
</dbReference>